<evidence type="ECO:0000256" key="7">
    <source>
        <dbReference type="ARBA" id="ARBA00023235"/>
    </source>
</evidence>
<organism evidence="15">
    <name type="scientific">Mucor ambiguus</name>
    <dbReference type="NCBI Taxonomy" id="91626"/>
    <lineage>
        <taxon>Eukaryota</taxon>
        <taxon>Fungi</taxon>
        <taxon>Fungi incertae sedis</taxon>
        <taxon>Mucoromycota</taxon>
        <taxon>Mucoromycotina</taxon>
        <taxon>Mucoromycetes</taxon>
        <taxon>Mucorales</taxon>
        <taxon>Mucorineae</taxon>
        <taxon>Mucoraceae</taxon>
        <taxon>Mucor</taxon>
    </lineage>
</organism>
<evidence type="ECO:0000256" key="4">
    <source>
        <dbReference type="ARBA" id="ARBA00022806"/>
    </source>
</evidence>
<comment type="catalytic activity">
    <reaction evidence="10">
        <text>ATP + H2O = ADP + phosphate + H(+)</text>
        <dbReference type="Rhea" id="RHEA:13065"/>
        <dbReference type="ChEBI" id="CHEBI:15377"/>
        <dbReference type="ChEBI" id="CHEBI:15378"/>
        <dbReference type="ChEBI" id="CHEBI:30616"/>
        <dbReference type="ChEBI" id="CHEBI:43474"/>
        <dbReference type="ChEBI" id="CHEBI:456216"/>
        <dbReference type="EC" id="5.6.2.4"/>
    </reaction>
</comment>
<feature type="domain" description="UvrD-like helicase ATP-binding" evidence="13">
    <location>
        <begin position="16"/>
        <end position="301"/>
    </location>
</feature>
<evidence type="ECO:0000313" key="16">
    <source>
        <dbReference type="Proteomes" id="UP000053815"/>
    </source>
</evidence>
<dbReference type="EMBL" id="DF836410">
    <property type="protein sequence ID" value="GAN06383.1"/>
    <property type="molecule type" value="Genomic_DNA"/>
</dbReference>
<keyword evidence="6" id="KW-0238">DNA-binding</keyword>
<keyword evidence="2 11" id="KW-0547">Nucleotide-binding</keyword>
<dbReference type="SUPFAM" id="SSF52540">
    <property type="entry name" value="P-loop containing nucleoside triphosphate hydrolases"/>
    <property type="match status" value="2"/>
</dbReference>
<keyword evidence="4 11" id="KW-0347">Helicase</keyword>
<dbReference type="Gene3D" id="1.10.486.10">
    <property type="entry name" value="PCRA, domain 4"/>
    <property type="match status" value="1"/>
</dbReference>
<keyword evidence="5 11" id="KW-0067">ATP-binding</keyword>
<name>A0A0C9MW72_9FUNG</name>
<evidence type="ECO:0000256" key="10">
    <source>
        <dbReference type="ARBA" id="ARBA00048988"/>
    </source>
</evidence>
<feature type="compositionally biased region" description="Low complexity" evidence="12">
    <location>
        <begin position="552"/>
        <end position="565"/>
    </location>
</feature>
<feature type="compositionally biased region" description="Basic and acidic residues" evidence="12">
    <location>
        <begin position="954"/>
        <end position="969"/>
    </location>
</feature>
<dbReference type="PROSITE" id="PS51198">
    <property type="entry name" value="UVRD_HELICASE_ATP_BIND"/>
    <property type="match status" value="1"/>
</dbReference>
<dbReference type="PANTHER" id="PTHR11070">
    <property type="entry name" value="UVRD / RECB / PCRA DNA HELICASE FAMILY MEMBER"/>
    <property type="match status" value="1"/>
</dbReference>
<evidence type="ECO:0000256" key="2">
    <source>
        <dbReference type="ARBA" id="ARBA00022741"/>
    </source>
</evidence>
<dbReference type="OrthoDB" id="1470711at2759"/>
<keyword evidence="3 11" id="KW-0378">Hydrolase</keyword>
<evidence type="ECO:0000256" key="3">
    <source>
        <dbReference type="ARBA" id="ARBA00022801"/>
    </source>
</evidence>
<dbReference type="GO" id="GO:0016787">
    <property type="term" value="F:hydrolase activity"/>
    <property type="evidence" value="ECO:0007669"/>
    <property type="project" value="UniProtKB-UniRule"/>
</dbReference>
<dbReference type="GO" id="GO:0043138">
    <property type="term" value="F:3'-5' DNA helicase activity"/>
    <property type="evidence" value="ECO:0007669"/>
    <property type="project" value="UniProtKB-EC"/>
</dbReference>
<evidence type="ECO:0000256" key="12">
    <source>
        <dbReference type="SAM" id="MobiDB-lite"/>
    </source>
</evidence>
<dbReference type="PROSITE" id="PS51217">
    <property type="entry name" value="UVRD_HELICASE_CTER"/>
    <property type="match status" value="1"/>
</dbReference>
<dbReference type="AlphaFoldDB" id="A0A0C9MW72"/>
<evidence type="ECO:0000313" key="15">
    <source>
        <dbReference type="EMBL" id="GAN06383.1"/>
    </source>
</evidence>
<comment type="catalytic activity">
    <reaction evidence="8">
        <text>Couples ATP hydrolysis with the unwinding of duplex DNA by translocating in the 3'-5' direction.</text>
        <dbReference type="EC" id="5.6.2.4"/>
    </reaction>
</comment>
<dbReference type="Proteomes" id="UP000053815">
    <property type="component" value="Unassembled WGS sequence"/>
</dbReference>
<dbReference type="GO" id="GO:0005634">
    <property type="term" value="C:nucleus"/>
    <property type="evidence" value="ECO:0007669"/>
    <property type="project" value="TreeGrafter"/>
</dbReference>
<dbReference type="Gene3D" id="1.10.10.160">
    <property type="match status" value="1"/>
</dbReference>
<dbReference type="GO" id="GO:0000725">
    <property type="term" value="P:recombinational repair"/>
    <property type="evidence" value="ECO:0007669"/>
    <property type="project" value="TreeGrafter"/>
</dbReference>
<evidence type="ECO:0000256" key="1">
    <source>
        <dbReference type="ARBA" id="ARBA00009922"/>
    </source>
</evidence>
<dbReference type="Pfam" id="PF00580">
    <property type="entry name" value="UvrD-helicase"/>
    <property type="match status" value="1"/>
</dbReference>
<dbReference type="STRING" id="91626.A0A0C9MW72"/>
<feature type="domain" description="UvrD-like helicase C-terminal" evidence="14">
    <location>
        <begin position="302"/>
        <end position="757"/>
    </location>
</feature>
<feature type="region of interest" description="Disordered" evidence="12">
    <location>
        <begin position="548"/>
        <end position="571"/>
    </location>
</feature>
<evidence type="ECO:0000256" key="5">
    <source>
        <dbReference type="ARBA" id="ARBA00022840"/>
    </source>
</evidence>
<dbReference type="InterPro" id="IPR027417">
    <property type="entry name" value="P-loop_NTPase"/>
</dbReference>
<protein>
    <recommendedName>
        <fullName evidence="9">DNA 3'-5' helicase</fullName>
        <ecNumber evidence="9">5.6.2.4</ecNumber>
    </recommendedName>
</protein>
<keyword evidence="7" id="KW-0413">Isomerase</keyword>
<dbReference type="InterPro" id="IPR014016">
    <property type="entry name" value="UvrD-like_ATP-bd"/>
</dbReference>
<comment type="similarity">
    <text evidence="1">Belongs to the helicase family. UvrD subfamily.</text>
</comment>
<feature type="compositionally biased region" description="Polar residues" evidence="12">
    <location>
        <begin position="874"/>
        <end position="888"/>
    </location>
</feature>
<dbReference type="InterPro" id="IPR014017">
    <property type="entry name" value="DNA_helicase_UvrD-like_C"/>
</dbReference>
<feature type="compositionally biased region" description="Low complexity" evidence="12">
    <location>
        <begin position="889"/>
        <end position="902"/>
    </location>
</feature>
<accession>A0A0C9MW72</accession>
<evidence type="ECO:0000259" key="13">
    <source>
        <dbReference type="PROSITE" id="PS51198"/>
    </source>
</evidence>
<evidence type="ECO:0000256" key="6">
    <source>
        <dbReference type="ARBA" id="ARBA00023125"/>
    </source>
</evidence>
<dbReference type="GO" id="GO:0005524">
    <property type="term" value="F:ATP binding"/>
    <property type="evidence" value="ECO:0007669"/>
    <property type="project" value="UniProtKB-UniRule"/>
</dbReference>
<dbReference type="EC" id="5.6.2.4" evidence="9"/>
<dbReference type="CDD" id="cd17932">
    <property type="entry name" value="DEXQc_UvrD"/>
    <property type="match status" value="1"/>
</dbReference>
<keyword evidence="16" id="KW-1185">Reference proteome</keyword>
<dbReference type="InterPro" id="IPR000212">
    <property type="entry name" value="DNA_helicase_UvrD/REP"/>
</dbReference>
<evidence type="ECO:0000259" key="14">
    <source>
        <dbReference type="PROSITE" id="PS51217"/>
    </source>
</evidence>
<feature type="region of interest" description="Disordered" evidence="12">
    <location>
        <begin position="849"/>
        <end position="969"/>
    </location>
</feature>
<proteinExistence type="inferred from homology"/>
<sequence>MEEERRWRKQFQDTINSLNENQRRSVLSKAKTLQILAGPGSGKTRVLTCRAAHFVLNEKIKPQQIIVVTFTNKAANEMKKRLYTMIGSKNTNNLVIGTFHAICARLVRFNAGVVDLKSNFTIADTDVSHDIIKSLQKDRSLPISDFTRHKQKPGAIFGIISKAKSEGITAPEYSKLNSHKFERKDIATIYTAYEEQLKLNNLIDFDNLLIKACELFRKKKNVLAHIKGVLVDEYQDTNIVQYELIKLITKNQDTDKTVTIVGDPDQSIFSFRSAEPKNFNKMHTDYSDTQTINMEQNYRSTGTVLDSALHVIKQDIKRIDKSLYTNNPVGIPISLISTHNEDEQATFVAKEIKKVIKYSKGLLDYKDFAVLMRMNYISQKFEATFRKYRIPFTIIGGDRFFNRIEIKDILAYLKFAYNNFDYLSYSRIVNVPKRGIGDVTLTKIGAFHEAQPGNSMLETLRAIGNGGGTFSNPIRQKLKSLAMICNDIKAMIDQKMPIHEILEFITDAIKYKEHLKEKYFADHEARWNNIGELISLAKAETYLGEDDEPVMSQTQTKKSQAQQDQTTKDLDDLQMIDAEVVSEDDSDGEGKYFNVSELSFGEHVADAGCMLDKVEKDAGKVFPDDQDFPESPGDDKTTHKIAAHDEDLPEFDILDESIPDFTSYFSDKEIDLTNITEEKEKESFHFTQKEYDQTEGSDNVKKEKQEENFSSQFPNYQHEMDPIIEFLEYCSLSANQKEQDEAEGGRVTVSTMHASKGLEWPCVFVVTCCEGVVPMHHDPDVSEEGRLLYVAMTRSQFFLYCVTPKERTVWGQMQTSERSRFFKGMDSKLYTTHSPEWTNETRSMLAVTIGKPAPPDDDNLVTTRKKSGSKKTADYSTQYTDYQSQGFYSQSQTSQPSFPSSPVKNESKPFYNGFVSASTIPDVKPSTRPTKRRSQQDKGQKKKRTTAFASQPKGKAEPSVKPEPVDKLE</sequence>
<dbReference type="Pfam" id="PF13361">
    <property type="entry name" value="UvrD_C"/>
    <property type="match status" value="1"/>
</dbReference>
<evidence type="ECO:0000256" key="11">
    <source>
        <dbReference type="PROSITE-ProRule" id="PRU00560"/>
    </source>
</evidence>
<feature type="binding site" evidence="11">
    <location>
        <begin position="37"/>
        <end position="44"/>
    </location>
    <ligand>
        <name>ATP</name>
        <dbReference type="ChEBI" id="CHEBI:30616"/>
    </ligand>
</feature>
<gene>
    <name evidence="15" type="ORF">MAM1_0121c05865</name>
</gene>
<dbReference type="InterPro" id="IPR013986">
    <property type="entry name" value="DExx_box_DNA_helicase_dom_sf"/>
</dbReference>
<reference evidence="15" key="1">
    <citation type="submission" date="2014-09" db="EMBL/GenBank/DDBJ databases">
        <title>Draft genome sequence of an oleaginous Mucoromycotina fungus Mucor ambiguus NBRC6742.</title>
        <authorList>
            <person name="Takeda I."/>
            <person name="Yamane N."/>
            <person name="Morita T."/>
            <person name="Tamano K."/>
            <person name="Machida M."/>
            <person name="Baker S."/>
            <person name="Koike H."/>
        </authorList>
    </citation>
    <scope>NUCLEOTIDE SEQUENCE</scope>
    <source>
        <strain evidence="15">NBRC 6742</strain>
    </source>
</reference>
<evidence type="ECO:0000256" key="9">
    <source>
        <dbReference type="ARBA" id="ARBA00034808"/>
    </source>
</evidence>
<dbReference type="GO" id="GO:0003677">
    <property type="term" value="F:DNA binding"/>
    <property type="evidence" value="ECO:0007669"/>
    <property type="project" value="UniProtKB-KW"/>
</dbReference>
<dbReference type="PANTHER" id="PTHR11070:SF2">
    <property type="entry name" value="ATP-DEPENDENT DNA HELICASE SRS2"/>
    <property type="match status" value="1"/>
</dbReference>
<dbReference type="Gene3D" id="3.40.50.300">
    <property type="entry name" value="P-loop containing nucleotide triphosphate hydrolases"/>
    <property type="match status" value="3"/>
</dbReference>
<evidence type="ECO:0000256" key="8">
    <source>
        <dbReference type="ARBA" id="ARBA00034617"/>
    </source>
</evidence>